<dbReference type="InterPro" id="IPR006500">
    <property type="entry name" value="Helicase_put_C_phage/plasmid"/>
</dbReference>
<dbReference type="AlphaFoldDB" id="A0A6C0D5S8"/>
<accession>A0A6C0D5S8</accession>
<proteinExistence type="predicted"/>
<feature type="region of interest" description="Disordered" evidence="4">
    <location>
        <begin position="290"/>
        <end position="311"/>
    </location>
</feature>
<dbReference type="EMBL" id="MN739539">
    <property type="protein sequence ID" value="QHT11901.1"/>
    <property type="molecule type" value="Genomic_DNA"/>
</dbReference>
<dbReference type="PROSITE" id="PS51206">
    <property type="entry name" value="SF3_HELICASE_1"/>
    <property type="match status" value="1"/>
</dbReference>
<dbReference type="Pfam" id="PF08706">
    <property type="entry name" value="D5_N"/>
    <property type="match status" value="1"/>
</dbReference>
<dbReference type="GO" id="GO:0016817">
    <property type="term" value="F:hydrolase activity, acting on acid anhydrides"/>
    <property type="evidence" value="ECO:0007669"/>
    <property type="project" value="InterPro"/>
</dbReference>
<evidence type="ECO:0000256" key="3">
    <source>
        <dbReference type="ARBA" id="ARBA00022840"/>
    </source>
</evidence>
<reference evidence="6" key="1">
    <citation type="journal article" date="2020" name="Nature">
        <title>Giant virus diversity and host interactions through global metagenomics.</title>
        <authorList>
            <person name="Schulz F."/>
            <person name="Roux S."/>
            <person name="Paez-Espino D."/>
            <person name="Jungbluth S."/>
            <person name="Walsh D.A."/>
            <person name="Denef V.J."/>
            <person name="McMahon K.D."/>
            <person name="Konstantinidis K.T."/>
            <person name="Eloe-Fadrosh E.A."/>
            <person name="Kyrpides N.C."/>
            <person name="Woyke T."/>
        </authorList>
    </citation>
    <scope>NUCLEOTIDE SEQUENCE</scope>
    <source>
        <strain evidence="6">GVMAG-M-3300023174-124</strain>
    </source>
</reference>
<dbReference type="InterPro" id="IPR056443">
    <property type="entry name" value="AEP_C962R"/>
</dbReference>
<keyword evidence="1" id="KW-0547">Nucleotide-binding</keyword>
<feature type="domain" description="SF3 helicase" evidence="5">
    <location>
        <begin position="657"/>
        <end position="821"/>
    </location>
</feature>
<dbReference type="InterPro" id="IPR027417">
    <property type="entry name" value="P-loop_NTPase"/>
</dbReference>
<evidence type="ECO:0000259" key="5">
    <source>
        <dbReference type="PROSITE" id="PS51206"/>
    </source>
</evidence>
<dbReference type="InterPro" id="IPR014818">
    <property type="entry name" value="Phage/plasmid_primase_P4_C"/>
</dbReference>
<dbReference type="PANTHER" id="PTHR35372">
    <property type="entry name" value="ATP BINDING PROTEIN-RELATED"/>
    <property type="match status" value="1"/>
</dbReference>
<evidence type="ECO:0000256" key="1">
    <source>
        <dbReference type="ARBA" id="ARBA00022741"/>
    </source>
</evidence>
<dbReference type="SMART" id="SM00885">
    <property type="entry name" value="D5_N"/>
    <property type="match status" value="1"/>
</dbReference>
<sequence>MDVTNNEITLKNSLVGGTAKTAIKKPAKSYSDFINSHYVTKDDGKPITNTRMPNDQNKGGSYHIDENEYPDFLKLYAKEILVKNIHEHLTELQLESNGPILVDIDFHYDYSVTQKQYELCHKEEIIEHYLEVLKSMYQFDETTKFRIYVQEKDAVNRVEKKNITKDGIHIVIGISADKQTQSDLRRRIIELASESCSELPIINTWDDVFDNSITSRSTGWQLYGSRKPHHDVYKLTHIYEVTYDEEEDELKKTSIPVNNFDIINNLYELSARCITHPQFLFKSSYLNSRPPPPLATPQSARRSQSRRTHNGDSTLNAYILGITNQEELDNAHAEFIDTLLPQEYDIREANDYTMILPETYYGVGSFAKWIRVGWALRNISDKLLIVWIKFSAQAATWSFATDIQDLYARWQDFDLKNPNGLTKHSIMHWAKQDAADLYKKVRANSIDYYIDQTVKAITVDNISNDKSSRGCTDADIANVLYQMYKSDFVCVSIKNNIWYSLKNHLWIENDSGTTLRKAISTQLRDLYWSRAQAFMEQAANLNPPDEERSKRLQDVADKILKICERLGRANEKKNIMTESKDLFYDSNFMEKLDTNPYLLSFKNGVVDFKQKCFRKGYPEDYLSKCTNIDYIPIDEERDAETIAEIQDFMRKLFPIKEIHDYMWDHLASVLIGTSSVNQTFNMYIGEGKNGKSVLMELMTLCLGEYKGDVPLTLVTKDRAKVGGLAPELLALKGVRLAVMNEPSKNDQLNEGVMKQLTSGLDPIQARSPYMLQSVTFIPQFKLVVCSNEFMVIKSQDHGTWRRIRVVDFMSYFTENPVQNDPERPYQFVADPFLKEKFDRWKFVFNAMLVDIAFKTNGVVNDCARVMSSSNSYKNSFDYIGDFIRDKLVVDTTNGKVLKSEITTEFTLWYEETYGRDTRGRPSAKEVHAYMDKRFGKYEKKKAWLGIRINYDKFSVENSDADADENDDISTNDL</sequence>
<dbReference type="Pfam" id="PF08707">
    <property type="entry name" value="PriCT_2"/>
    <property type="match status" value="1"/>
</dbReference>
<dbReference type="Gene3D" id="3.40.50.300">
    <property type="entry name" value="P-loop containing nucleotide triphosphate hydrolases"/>
    <property type="match status" value="1"/>
</dbReference>
<protein>
    <recommendedName>
        <fullName evidence="5">SF3 helicase domain-containing protein</fullName>
    </recommendedName>
</protein>
<dbReference type="Pfam" id="PF23162">
    <property type="entry name" value="AEP_C962R"/>
    <property type="match status" value="1"/>
</dbReference>
<keyword evidence="3" id="KW-0067">ATP-binding</keyword>
<organism evidence="6">
    <name type="scientific">viral metagenome</name>
    <dbReference type="NCBI Taxonomy" id="1070528"/>
    <lineage>
        <taxon>unclassified sequences</taxon>
        <taxon>metagenomes</taxon>
        <taxon>organismal metagenomes</taxon>
    </lineage>
</organism>
<evidence type="ECO:0000256" key="2">
    <source>
        <dbReference type="ARBA" id="ARBA00022801"/>
    </source>
</evidence>
<name>A0A6C0D5S8_9ZZZZ</name>
<keyword evidence="2" id="KW-0378">Hydrolase</keyword>
<dbReference type="InterPro" id="IPR051620">
    <property type="entry name" value="ORF904-like_C"/>
</dbReference>
<dbReference type="GO" id="GO:0005524">
    <property type="term" value="F:ATP binding"/>
    <property type="evidence" value="ECO:0007669"/>
    <property type="project" value="UniProtKB-KW"/>
</dbReference>
<dbReference type="InterPro" id="IPR014819">
    <property type="entry name" value="PriCT_2"/>
</dbReference>
<dbReference type="PANTHER" id="PTHR35372:SF2">
    <property type="entry name" value="SF3 HELICASE DOMAIN-CONTAINING PROTEIN"/>
    <property type="match status" value="1"/>
</dbReference>
<dbReference type="NCBIfam" id="TIGR01613">
    <property type="entry name" value="primase_Cterm"/>
    <property type="match status" value="1"/>
</dbReference>
<dbReference type="InterPro" id="IPR014015">
    <property type="entry name" value="Helicase_SF3_DNA-vir"/>
</dbReference>
<evidence type="ECO:0000256" key="4">
    <source>
        <dbReference type="SAM" id="MobiDB-lite"/>
    </source>
</evidence>
<evidence type="ECO:0000313" key="6">
    <source>
        <dbReference type="EMBL" id="QHT11901.1"/>
    </source>
</evidence>